<gene>
    <name evidence="2" type="ORF">K458DRAFT_384299</name>
</gene>
<evidence type="ECO:0000313" key="2">
    <source>
        <dbReference type="EMBL" id="KAF2689667.1"/>
    </source>
</evidence>
<sequence length="283" mass="31393">MNRHAHNHTSLTVGYQKPPMKAVIFSSGPPAVSYIPPGMGTWENSREPAYNATPAQIRSASKIAEATFAEIEAQERSASKPSHCSPPREFDDITAATHQERNLSPHDTLAQKALKNARGLLRDVEKVYHEKKSTFAEFESNLKQTPSKTSAVNLTSSRPLDKGPQENPPPPLPRKPLPQGGDSRLPPPGMSTTRDGSTSSDAIRPLKTRTESEFTDFLPRDRISTWERIDQERAERRSVSSEKLRMKLIASAVDFGKAAKAKCVQKRDTPAWKDGIGKFTKKR</sequence>
<dbReference type="Proteomes" id="UP000799291">
    <property type="component" value="Unassembled WGS sequence"/>
</dbReference>
<feature type="region of interest" description="Disordered" evidence="1">
    <location>
        <begin position="139"/>
        <end position="217"/>
    </location>
</feature>
<evidence type="ECO:0000256" key="1">
    <source>
        <dbReference type="SAM" id="MobiDB-lite"/>
    </source>
</evidence>
<dbReference type="EMBL" id="MU005572">
    <property type="protein sequence ID" value="KAF2689667.1"/>
    <property type="molecule type" value="Genomic_DNA"/>
</dbReference>
<accession>A0A6G1JGH5</accession>
<protein>
    <submittedName>
        <fullName evidence="2">Uncharacterized protein</fullName>
    </submittedName>
</protein>
<keyword evidence="3" id="KW-1185">Reference proteome</keyword>
<dbReference type="AlphaFoldDB" id="A0A6G1JGH5"/>
<proteinExistence type="predicted"/>
<feature type="compositionally biased region" description="Polar residues" evidence="1">
    <location>
        <begin position="141"/>
        <end position="158"/>
    </location>
</feature>
<feature type="compositionally biased region" description="Polar residues" evidence="1">
    <location>
        <begin position="190"/>
        <end position="201"/>
    </location>
</feature>
<feature type="compositionally biased region" description="Pro residues" evidence="1">
    <location>
        <begin position="166"/>
        <end position="176"/>
    </location>
</feature>
<name>A0A6G1JGH5_9PLEO</name>
<feature type="compositionally biased region" description="Basic and acidic residues" evidence="1">
    <location>
        <begin position="208"/>
        <end position="217"/>
    </location>
</feature>
<reference evidence="2" key="1">
    <citation type="journal article" date="2020" name="Stud. Mycol.">
        <title>101 Dothideomycetes genomes: a test case for predicting lifestyles and emergence of pathogens.</title>
        <authorList>
            <person name="Haridas S."/>
            <person name="Albert R."/>
            <person name="Binder M."/>
            <person name="Bloem J."/>
            <person name="Labutti K."/>
            <person name="Salamov A."/>
            <person name="Andreopoulos B."/>
            <person name="Baker S."/>
            <person name="Barry K."/>
            <person name="Bills G."/>
            <person name="Bluhm B."/>
            <person name="Cannon C."/>
            <person name="Castanera R."/>
            <person name="Culley D."/>
            <person name="Daum C."/>
            <person name="Ezra D."/>
            <person name="Gonzalez J."/>
            <person name="Henrissat B."/>
            <person name="Kuo A."/>
            <person name="Liang C."/>
            <person name="Lipzen A."/>
            <person name="Lutzoni F."/>
            <person name="Magnuson J."/>
            <person name="Mondo S."/>
            <person name="Nolan M."/>
            <person name="Ohm R."/>
            <person name="Pangilinan J."/>
            <person name="Park H.-J."/>
            <person name="Ramirez L."/>
            <person name="Alfaro M."/>
            <person name="Sun H."/>
            <person name="Tritt A."/>
            <person name="Yoshinaga Y."/>
            <person name="Zwiers L.-H."/>
            <person name="Turgeon B."/>
            <person name="Goodwin S."/>
            <person name="Spatafora J."/>
            <person name="Crous P."/>
            <person name="Grigoriev I."/>
        </authorList>
    </citation>
    <scope>NUCLEOTIDE SEQUENCE</scope>
    <source>
        <strain evidence="2">CBS 122367</strain>
    </source>
</reference>
<organism evidence="2 3">
    <name type="scientific">Lentithecium fluviatile CBS 122367</name>
    <dbReference type="NCBI Taxonomy" id="1168545"/>
    <lineage>
        <taxon>Eukaryota</taxon>
        <taxon>Fungi</taxon>
        <taxon>Dikarya</taxon>
        <taxon>Ascomycota</taxon>
        <taxon>Pezizomycotina</taxon>
        <taxon>Dothideomycetes</taxon>
        <taxon>Pleosporomycetidae</taxon>
        <taxon>Pleosporales</taxon>
        <taxon>Massarineae</taxon>
        <taxon>Lentitheciaceae</taxon>
        <taxon>Lentithecium</taxon>
    </lineage>
</organism>
<evidence type="ECO:0000313" key="3">
    <source>
        <dbReference type="Proteomes" id="UP000799291"/>
    </source>
</evidence>